<dbReference type="GO" id="GO:0005436">
    <property type="term" value="F:sodium:phosphate symporter activity"/>
    <property type="evidence" value="ECO:0007669"/>
    <property type="project" value="InterPro"/>
</dbReference>
<keyword evidence="8" id="KW-1185">Reference proteome</keyword>
<dbReference type="PANTHER" id="PTHR10010:SF46">
    <property type="entry name" value="SODIUM-DEPENDENT PHOSPHATE TRANSPORT PROTEIN 2B"/>
    <property type="match status" value="1"/>
</dbReference>
<evidence type="ECO:0000256" key="3">
    <source>
        <dbReference type="ARBA" id="ARBA00022692"/>
    </source>
</evidence>
<evidence type="ECO:0000256" key="1">
    <source>
        <dbReference type="ARBA" id="ARBA00004651"/>
    </source>
</evidence>
<dbReference type="RefSeq" id="WP_136841672.1">
    <property type="nucleotide sequence ID" value="NZ_SWBR01000003.1"/>
</dbReference>
<evidence type="ECO:0000256" key="2">
    <source>
        <dbReference type="ARBA" id="ARBA00022475"/>
    </source>
</evidence>
<evidence type="ECO:0000256" key="5">
    <source>
        <dbReference type="ARBA" id="ARBA00023136"/>
    </source>
</evidence>
<feature type="transmembrane region" description="Helical" evidence="6">
    <location>
        <begin position="137"/>
        <end position="155"/>
    </location>
</feature>
<feature type="transmembrane region" description="Helical" evidence="6">
    <location>
        <begin position="108"/>
        <end position="125"/>
    </location>
</feature>
<evidence type="ECO:0000313" key="8">
    <source>
        <dbReference type="Proteomes" id="UP000309488"/>
    </source>
</evidence>
<feature type="transmembrane region" description="Helical" evidence="6">
    <location>
        <begin position="47"/>
        <end position="76"/>
    </location>
</feature>
<feature type="transmembrane region" description="Helical" evidence="6">
    <location>
        <begin position="6"/>
        <end position="26"/>
    </location>
</feature>
<sequence>MGNIWEIVLMVLGGLGLFLFAIHNLSDTLKELLGDKAKKWLGYFTKNVFTAILTGVVITTILDSSSAVIIMTIVLVNSGALSFRQSMGIVMGANIGTTFSSQLIALDIGQYSPIPIFLGLVFSLFSKSEKISRTAKVVLYFGILFFGLYTMERAVEPLRDHPGFLSWMERLENPWRGTAAGALVTLVIQSSSATVGMVITLAKKGLINLGGGIAVMLGSELGTCSDTLLATIRSDKQAVKTGVFHLFFNISSIALGLLIFPLYIQFIELISASASIEQKIANAHMIFNAAGVLLFIPFVPLIEKLLNKLISTKKPSLKVVGQSET</sequence>
<dbReference type="EMBL" id="SWBR01000003">
    <property type="protein sequence ID" value="TKC08067.1"/>
    <property type="molecule type" value="Genomic_DNA"/>
</dbReference>
<dbReference type="InterPro" id="IPR003841">
    <property type="entry name" value="Na/Pi_transpt"/>
</dbReference>
<feature type="transmembrane region" description="Helical" evidence="6">
    <location>
        <begin position="286"/>
        <end position="306"/>
    </location>
</feature>
<keyword evidence="4 6" id="KW-1133">Transmembrane helix</keyword>
<dbReference type="PANTHER" id="PTHR10010">
    <property type="entry name" value="SOLUTE CARRIER FAMILY 34 SODIUM PHOSPHATE , MEMBER 2-RELATED"/>
    <property type="match status" value="1"/>
</dbReference>
<evidence type="ECO:0000256" key="4">
    <source>
        <dbReference type="ARBA" id="ARBA00022989"/>
    </source>
</evidence>
<name>A0A4U1CLD0_9SPHI</name>
<dbReference type="NCBIfam" id="NF037997">
    <property type="entry name" value="Na_Pi_symport"/>
    <property type="match status" value="1"/>
</dbReference>
<dbReference type="Proteomes" id="UP000309488">
    <property type="component" value="Unassembled WGS sequence"/>
</dbReference>
<gene>
    <name evidence="7" type="ORF">FA048_12970</name>
</gene>
<evidence type="ECO:0000256" key="6">
    <source>
        <dbReference type="SAM" id="Phobius"/>
    </source>
</evidence>
<keyword evidence="3 6" id="KW-0812">Transmembrane</keyword>
<dbReference type="GO" id="GO:0005886">
    <property type="term" value="C:plasma membrane"/>
    <property type="evidence" value="ECO:0007669"/>
    <property type="project" value="UniProtKB-SubCell"/>
</dbReference>
<feature type="transmembrane region" description="Helical" evidence="6">
    <location>
        <begin position="243"/>
        <end position="266"/>
    </location>
</feature>
<dbReference type="Pfam" id="PF02690">
    <property type="entry name" value="Na_Pi_cotrans"/>
    <property type="match status" value="2"/>
</dbReference>
<protein>
    <submittedName>
        <fullName evidence="7">Na/Pi cotransporter family protein</fullName>
    </submittedName>
</protein>
<keyword evidence="5 6" id="KW-0472">Membrane</keyword>
<dbReference type="OrthoDB" id="9763003at2"/>
<accession>A0A4U1CLD0</accession>
<evidence type="ECO:0000313" key="7">
    <source>
        <dbReference type="EMBL" id="TKC08067.1"/>
    </source>
</evidence>
<dbReference type="GO" id="GO:0044341">
    <property type="term" value="P:sodium-dependent phosphate transport"/>
    <property type="evidence" value="ECO:0007669"/>
    <property type="project" value="InterPro"/>
</dbReference>
<organism evidence="7 8">
    <name type="scientific">Pedobacter polaris</name>
    <dbReference type="NCBI Taxonomy" id="2571273"/>
    <lineage>
        <taxon>Bacteria</taxon>
        <taxon>Pseudomonadati</taxon>
        <taxon>Bacteroidota</taxon>
        <taxon>Sphingobacteriia</taxon>
        <taxon>Sphingobacteriales</taxon>
        <taxon>Sphingobacteriaceae</taxon>
        <taxon>Pedobacter</taxon>
    </lineage>
</organism>
<dbReference type="AlphaFoldDB" id="A0A4U1CLD0"/>
<comment type="subcellular location">
    <subcellularLocation>
        <location evidence="1">Cell membrane</location>
        <topology evidence="1">Multi-pass membrane protein</topology>
    </subcellularLocation>
</comment>
<comment type="caution">
    <text evidence="7">The sequence shown here is derived from an EMBL/GenBank/DDBJ whole genome shotgun (WGS) entry which is preliminary data.</text>
</comment>
<reference evidence="7 8" key="1">
    <citation type="submission" date="2019-04" db="EMBL/GenBank/DDBJ databases">
        <title>Pedobacter sp. RP-3-22 sp. nov., isolated from Arctic soil.</title>
        <authorList>
            <person name="Dahal R.H."/>
            <person name="Kim D.-U."/>
        </authorList>
    </citation>
    <scope>NUCLEOTIDE SEQUENCE [LARGE SCALE GENOMIC DNA]</scope>
    <source>
        <strain evidence="7 8">RP-3-22</strain>
    </source>
</reference>
<proteinExistence type="predicted"/>
<feature type="transmembrane region" description="Helical" evidence="6">
    <location>
        <begin position="175"/>
        <end position="199"/>
    </location>
</feature>
<keyword evidence="2" id="KW-1003">Cell membrane</keyword>